<protein>
    <submittedName>
        <fullName evidence="1">Uncharacterized protein</fullName>
    </submittedName>
</protein>
<sequence>MSPLTCNQDSVISVCTPDLYFPHRLTFQLTFTIRIVFLFNLHHLTSLLSPPPESPPITVPSLSYHPLSRILRPVILFGGAGTKATRFSGGGGGGGLTLTLADAQVFCSPGDPGLKSHSHKASEF</sequence>
<reference evidence="1 2" key="1">
    <citation type="submission" date="2019-05" db="EMBL/GenBank/DDBJ databases">
        <title>Another draft genome of Portunus trituberculatus and its Hox gene families provides insights of decapod evolution.</title>
        <authorList>
            <person name="Jeong J.-H."/>
            <person name="Song I."/>
            <person name="Kim S."/>
            <person name="Choi T."/>
            <person name="Kim D."/>
            <person name="Ryu S."/>
            <person name="Kim W."/>
        </authorList>
    </citation>
    <scope>NUCLEOTIDE SEQUENCE [LARGE SCALE GENOMIC DNA]</scope>
    <source>
        <tissue evidence="1">Muscle</tissue>
    </source>
</reference>
<name>A0A5B7HD65_PORTR</name>
<dbReference type="Proteomes" id="UP000324222">
    <property type="component" value="Unassembled WGS sequence"/>
</dbReference>
<gene>
    <name evidence="1" type="ORF">E2C01_064502</name>
</gene>
<dbReference type="AlphaFoldDB" id="A0A5B7HD65"/>
<accession>A0A5B7HD65</accession>
<proteinExistence type="predicted"/>
<organism evidence="1 2">
    <name type="scientific">Portunus trituberculatus</name>
    <name type="common">Swimming crab</name>
    <name type="synonym">Neptunus trituberculatus</name>
    <dbReference type="NCBI Taxonomy" id="210409"/>
    <lineage>
        <taxon>Eukaryota</taxon>
        <taxon>Metazoa</taxon>
        <taxon>Ecdysozoa</taxon>
        <taxon>Arthropoda</taxon>
        <taxon>Crustacea</taxon>
        <taxon>Multicrustacea</taxon>
        <taxon>Malacostraca</taxon>
        <taxon>Eumalacostraca</taxon>
        <taxon>Eucarida</taxon>
        <taxon>Decapoda</taxon>
        <taxon>Pleocyemata</taxon>
        <taxon>Brachyura</taxon>
        <taxon>Eubrachyura</taxon>
        <taxon>Portunoidea</taxon>
        <taxon>Portunidae</taxon>
        <taxon>Portuninae</taxon>
        <taxon>Portunus</taxon>
    </lineage>
</organism>
<evidence type="ECO:0000313" key="1">
    <source>
        <dbReference type="EMBL" id="MPC70260.1"/>
    </source>
</evidence>
<evidence type="ECO:0000313" key="2">
    <source>
        <dbReference type="Proteomes" id="UP000324222"/>
    </source>
</evidence>
<keyword evidence="2" id="KW-1185">Reference proteome</keyword>
<dbReference type="EMBL" id="VSRR010030832">
    <property type="protein sequence ID" value="MPC70260.1"/>
    <property type="molecule type" value="Genomic_DNA"/>
</dbReference>
<comment type="caution">
    <text evidence="1">The sequence shown here is derived from an EMBL/GenBank/DDBJ whole genome shotgun (WGS) entry which is preliminary data.</text>
</comment>